<evidence type="ECO:0000313" key="2">
    <source>
        <dbReference type="Proteomes" id="UP000054099"/>
    </source>
</evidence>
<protein>
    <submittedName>
        <fullName evidence="1">Uncharacterized protein</fullName>
    </submittedName>
</protein>
<evidence type="ECO:0000313" key="1">
    <source>
        <dbReference type="EMBL" id="KSU85164.1"/>
    </source>
</evidence>
<comment type="caution">
    <text evidence="1">The sequence shown here is derived from an EMBL/GenBank/DDBJ whole genome shotgun (WGS) entry which is preliminary data.</text>
</comment>
<dbReference type="AlphaFoldDB" id="A0A0V8JE36"/>
<dbReference type="Proteomes" id="UP000054099">
    <property type="component" value="Unassembled WGS sequence"/>
</dbReference>
<keyword evidence="2" id="KW-1185">Reference proteome</keyword>
<proteinExistence type="predicted"/>
<reference evidence="1 2" key="1">
    <citation type="journal article" date="2014" name="Antonie Van Leeuwenhoek">
        <title>Fictibacillus enclensis sp. nov., isolated from marine sediment.</title>
        <authorList>
            <person name="Dastager S.G."/>
            <person name="Mawlankar R."/>
            <person name="Srinivasan K."/>
            <person name="Tang S.K."/>
            <person name="Lee J.C."/>
            <person name="Ramana V.V."/>
            <person name="Shouche Y.S."/>
        </authorList>
    </citation>
    <scope>NUCLEOTIDE SEQUENCE [LARGE SCALE GENOMIC DNA]</scope>
    <source>
        <strain evidence="1 2">NIO-1003</strain>
    </source>
</reference>
<organism evidence="1 2">
    <name type="scientific">Fictibacillus enclensis</name>
    <dbReference type="NCBI Taxonomy" id="1017270"/>
    <lineage>
        <taxon>Bacteria</taxon>
        <taxon>Bacillati</taxon>
        <taxon>Bacillota</taxon>
        <taxon>Bacilli</taxon>
        <taxon>Bacillales</taxon>
        <taxon>Fictibacillaceae</taxon>
        <taxon>Fictibacillus</taxon>
    </lineage>
</organism>
<sequence>MVLAMSIVLGLLGAVGYFLVVGESNTPADRKKKLGLWLNLVAQIPWVVFNLTTVAWGLFPVNVITVISSIRGLRLLRILSNTTKESLPPTRVEGFPLSYVRRAKIMQSHPFFSYSNLLYVSVQKSGGTVAPRRPTCSIYPLMKSGDKSGHVIIYPDKSLSGFIVKQGT</sequence>
<dbReference type="RefSeq" id="WP_061969651.1">
    <property type="nucleotide sequence ID" value="NZ_FMAV01000001.1"/>
</dbReference>
<gene>
    <name evidence="1" type="ORF">AS030_06505</name>
</gene>
<name>A0A0V8JE36_9BACL</name>
<accession>A0A0V8JE36</accession>
<dbReference type="EMBL" id="LNQN01000001">
    <property type="protein sequence ID" value="KSU85164.1"/>
    <property type="molecule type" value="Genomic_DNA"/>
</dbReference>